<dbReference type="GO" id="GO:0005789">
    <property type="term" value="C:endoplasmic reticulum membrane"/>
    <property type="evidence" value="ECO:0007669"/>
    <property type="project" value="TreeGrafter"/>
</dbReference>
<keyword evidence="1" id="KW-0472">Membrane</keyword>
<keyword evidence="3" id="KW-1185">Reference proteome</keyword>
<protein>
    <submittedName>
        <fullName evidence="2">NAD(P)-binding protein</fullName>
    </submittedName>
</protein>
<dbReference type="OrthoDB" id="10267115at2759"/>
<accession>A0A1Y2CPD2</accession>
<dbReference type="SUPFAM" id="SSF51735">
    <property type="entry name" value="NAD(P)-binding Rossmann-fold domains"/>
    <property type="match status" value="1"/>
</dbReference>
<feature type="transmembrane region" description="Helical" evidence="1">
    <location>
        <begin position="6"/>
        <end position="33"/>
    </location>
</feature>
<keyword evidence="1" id="KW-0812">Transmembrane</keyword>
<dbReference type="PANTHER" id="PTHR43550:SF3">
    <property type="entry name" value="3-KETODIHYDROSPHINGOSINE REDUCTASE"/>
    <property type="match status" value="1"/>
</dbReference>
<dbReference type="GO" id="GO:0030148">
    <property type="term" value="P:sphingolipid biosynthetic process"/>
    <property type="evidence" value="ECO:0007669"/>
    <property type="project" value="TreeGrafter"/>
</dbReference>
<dbReference type="STRING" id="329046.A0A1Y2CPD2"/>
<organism evidence="2 3">
    <name type="scientific">Rhizoclosmatium globosum</name>
    <dbReference type="NCBI Taxonomy" id="329046"/>
    <lineage>
        <taxon>Eukaryota</taxon>
        <taxon>Fungi</taxon>
        <taxon>Fungi incertae sedis</taxon>
        <taxon>Chytridiomycota</taxon>
        <taxon>Chytridiomycota incertae sedis</taxon>
        <taxon>Chytridiomycetes</taxon>
        <taxon>Chytridiales</taxon>
        <taxon>Chytriomycetaceae</taxon>
        <taxon>Rhizoclosmatium</taxon>
    </lineage>
</organism>
<feature type="transmembrane region" description="Helical" evidence="1">
    <location>
        <begin position="207"/>
        <end position="225"/>
    </location>
</feature>
<dbReference type="GO" id="GO:0006666">
    <property type="term" value="P:3-keto-sphinganine metabolic process"/>
    <property type="evidence" value="ECO:0007669"/>
    <property type="project" value="TreeGrafter"/>
</dbReference>
<feature type="non-terminal residue" evidence="2">
    <location>
        <position position="1"/>
    </location>
</feature>
<dbReference type="InterPro" id="IPR002347">
    <property type="entry name" value="SDR_fam"/>
</dbReference>
<evidence type="ECO:0000256" key="1">
    <source>
        <dbReference type="SAM" id="Phobius"/>
    </source>
</evidence>
<dbReference type="GO" id="GO:0047560">
    <property type="term" value="F:3-dehydrosphinganine reductase activity"/>
    <property type="evidence" value="ECO:0007669"/>
    <property type="project" value="TreeGrafter"/>
</dbReference>
<gene>
    <name evidence="2" type="ORF">BCR33DRAFT_713978</name>
</gene>
<reference evidence="2 3" key="1">
    <citation type="submission" date="2016-07" db="EMBL/GenBank/DDBJ databases">
        <title>Pervasive Adenine N6-methylation of Active Genes in Fungi.</title>
        <authorList>
            <consortium name="DOE Joint Genome Institute"/>
            <person name="Mondo S.J."/>
            <person name="Dannebaum R.O."/>
            <person name="Kuo R.C."/>
            <person name="Labutti K."/>
            <person name="Haridas S."/>
            <person name="Kuo A."/>
            <person name="Salamov A."/>
            <person name="Ahrendt S.R."/>
            <person name="Lipzen A."/>
            <person name="Sullivan W."/>
            <person name="Andreopoulos W.B."/>
            <person name="Clum A."/>
            <person name="Lindquist E."/>
            <person name="Daum C."/>
            <person name="Ramamoorthy G.K."/>
            <person name="Gryganskyi A."/>
            <person name="Culley D."/>
            <person name="Magnuson J.K."/>
            <person name="James T.Y."/>
            <person name="O'Malley M.A."/>
            <person name="Stajich J.E."/>
            <person name="Spatafora J.W."/>
            <person name="Visel A."/>
            <person name="Grigoriev I.V."/>
        </authorList>
    </citation>
    <scope>NUCLEOTIDE SEQUENCE [LARGE SCALE GENOMIC DNA]</scope>
    <source>
        <strain evidence="2 3">JEL800</strain>
    </source>
</reference>
<comment type="caution">
    <text evidence="2">The sequence shown here is derived from an EMBL/GenBank/DDBJ whole genome shotgun (WGS) entry which is preliminary data.</text>
</comment>
<proteinExistence type="predicted"/>
<evidence type="ECO:0000313" key="2">
    <source>
        <dbReference type="EMBL" id="ORY48862.1"/>
    </source>
</evidence>
<dbReference type="PANTHER" id="PTHR43550">
    <property type="entry name" value="3-KETODIHYDROSPHINGOSINE REDUCTASE"/>
    <property type="match status" value="1"/>
</dbReference>
<sequence>MDIGSALGTFAAVAFIGVPVAALLKVIGSFYLTQSYNPKTLSKTVQGCHILITGGSKGFGLETALKLAAAGANVTIAARQSQFLDEAFVRVQNASQVGAVARKVAVDLRNGDNTKEALRGLVAVAGRIDWVICAAGAATPGLISDQIQFGDDDTLRSQMDSNYFTAVNTVRSIFAIAKESVKKVHAIPPAEVSGFTLEEAAHLPTKIVIIGSALSFMTFIGYGAYSATRFALRGFSDALRHELKPLNIQVHYFSPGNMDTPGYAVENLTKPEITRKIEGVSALVLPAKAASAMLGGILAGRYYCSNDIVTELLTVANMSSGPRSNPISETLSIGLLTFIFVLWQVVIDVDVVSYFKKQSKFATSQ</sequence>
<dbReference type="AlphaFoldDB" id="A0A1Y2CPD2"/>
<dbReference type="Pfam" id="PF00106">
    <property type="entry name" value="adh_short"/>
    <property type="match status" value="2"/>
</dbReference>
<dbReference type="Gene3D" id="3.40.50.720">
    <property type="entry name" value="NAD(P)-binding Rossmann-like Domain"/>
    <property type="match status" value="1"/>
</dbReference>
<dbReference type="PRINTS" id="PR00081">
    <property type="entry name" value="GDHRDH"/>
</dbReference>
<keyword evidence="1" id="KW-1133">Transmembrane helix</keyword>
<dbReference type="InterPro" id="IPR036291">
    <property type="entry name" value="NAD(P)-bd_dom_sf"/>
</dbReference>
<evidence type="ECO:0000313" key="3">
    <source>
        <dbReference type="Proteomes" id="UP000193642"/>
    </source>
</evidence>
<name>A0A1Y2CPD2_9FUNG</name>
<dbReference type="Proteomes" id="UP000193642">
    <property type="component" value="Unassembled WGS sequence"/>
</dbReference>
<dbReference type="EMBL" id="MCGO01000010">
    <property type="protein sequence ID" value="ORY48862.1"/>
    <property type="molecule type" value="Genomic_DNA"/>
</dbReference>
<feature type="transmembrane region" description="Helical" evidence="1">
    <location>
        <begin position="331"/>
        <end position="355"/>
    </location>
</feature>